<proteinExistence type="predicted"/>
<organism evidence="3 4">
    <name type="scientific">Sulfurifustis variabilis</name>
    <dbReference type="NCBI Taxonomy" id="1675686"/>
    <lineage>
        <taxon>Bacteria</taxon>
        <taxon>Pseudomonadati</taxon>
        <taxon>Pseudomonadota</taxon>
        <taxon>Gammaproteobacteria</taxon>
        <taxon>Acidiferrobacterales</taxon>
        <taxon>Acidiferrobacteraceae</taxon>
        <taxon>Sulfurifustis</taxon>
    </lineage>
</organism>
<feature type="signal peptide" evidence="2">
    <location>
        <begin position="1"/>
        <end position="23"/>
    </location>
</feature>
<sequence length="202" mass="22224">MPFRIPHILLLAAGLLAGSLVHAAGLDDAYERLFQAQLAIAQKGDPQGMYHLGEMYENGLGTEENHEKALEWYDRAAKGGHPLAKRRLDEEQKSMQIARVRDDSEKAAEAARRRAAEEAARAAQAAEIARRKSDEESVRQAKAAEAAKNKAEEEARIAAQRLAKADAERNAAAKREAARRAAFKKAWEAEIKRAKAAGNVFE</sequence>
<dbReference type="Pfam" id="PF08238">
    <property type="entry name" value="Sel1"/>
    <property type="match status" value="1"/>
</dbReference>
<keyword evidence="1" id="KW-0175">Coiled coil</keyword>
<dbReference type="InterPro" id="IPR006597">
    <property type="entry name" value="Sel1-like"/>
</dbReference>
<gene>
    <name evidence="3" type="ORF">SVA_1076</name>
</gene>
<reference evidence="3 4" key="1">
    <citation type="submission" date="2015-08" db="EMBL/GenBank/DDBJ databases">
        <title>Complete genome sequence of Sulfurifustis variabilis.</title>
        <authorList>
            <person name="Miura A."/>
            <person name="Kojima H."/>
            <person name="Fukui M."/>
        </authorList>
    </citation>
    <scope>NUCLEOTIDE SEQUENCE [LARGE SCALE GENOMIC DNA]</scope>
    <source>
        <strain evidence="4">skN76</strain>
    </source>
</reference>
<dbReference type="RefSeq" id="WP_096459829.1">
    <property type="nucleotide sequence ID" value="NZ_AP014936.1"/>
</dbReference>
<feature type="chain" id="PRO_5008571279" evidence="2">
    <location>
        <begin position="24"/>
        <end position="202"/>
    </location>
</feature>
<dbReference type="Gene3D" id="1.25.40.10">
    <property type="entry name" value="Tetratricopeptide repeat domain"/>
    <property type="match status" value="1"/>
</dbReference>
<dbReference type="KEGG" id="sva:SVA_1076"/>
<dbReference type="SUPFAM" id="SSF81901">
    <property type="entry name" value="HCP-like"/>
    <property type="match status" value="1"/>
</dbReference>
<dbReference type="OrthoDB" id="7024154at2"/>
<dbReference type="InterPro" id="IPR011990">
    <property type="entry name" value="TPR-like_helical_dom_sf"/>
</dbReference>
<evidence type="ECO:0000313" key="3">
    <source>
        <dbReference type="EMBL" id="BAU47655.1"/>
    </source>
</evidence>
<accession>A0A1B4V2S1</accession>
<dbReference type="AlphaFoldDB" id="A0A1B4V2S1"/>
<name>A0A1B4V2S1_9GAMM</name>
<keyword evidence="2" id="KW-0732">Signal</keyword>
<keyword evidence="4" id="KW-1185">Reference proteome</keyword>
<protein>
    <submittedName>
        <fullName evidence="3">Uncharacterized protein</fullName>
    </submittedName>
</protein>
<dbReference type="Proteomes" id="UP000218899">
    <property type="component" value="Chromosome"/>
</dbReference>
<dbReference type="SMART" id="SM00671">
    <property type="entry name" value="SEL1"/>
    <property type="match status" value="1"/>
</dbReference>
<evidence type="ECO:0000313" key="4">
    <source>
        <dbReference type="Proteomes" id="UP000218899"/>
    </source>
</evidence>
<evidence type="ECO:0000256" key="1">
    <source>
        <dbReference type="SAM" id="Coils"/>
    </source>
</evidence>
<feature type="coiled-coil region" evidence="1">
    <location>
        <begin position="101"/>
        <end position="170"/>
    </location>
</feature>
<dbReference type="EMBL" id="AP014936">
    <property type="protein sequence ID" value="BAU47655.1"/>
    <property type="molecule type" value="Genomic_DNA"/>
</dbReference>
<evidence type="ECO:0000256" key="2">
    <source>
        <dbReference type="SAM" id="SignalP"/>
    </source>
</evidence>